<keyword evidence="3" id="KW-1185">Reference proteome</keyword>
<comment type="caution">
    <text evidence="2">The sequence shown here is derived from an EMBL/GenBank/DDBJ whole genome shotgun (WGS) entry which is preliminary data.</text>
</comment>
<dbReference type="Proteomes" id="UP000223913">
    <property type="component" value="Unassembled WGS sequence"/>
</dbReference>
<proteinExistence type="predicted"/>
<dbReference type="EMBL" id="PDUD01000024">
    <property type="protein sequence ID" value="PHN04899.1"/>
    <property type="molecule type" value="Genomic_DNA"/>
</dbReference>
<evidence type="ECO:0000313" key="3">
    <source>
        <dbReference type="Proteomes" id="UP000223913"/>
    </source>
</evidence>
<gene>
    <name evidence="2" type="ORF">CRP01_19815</name>
</gene>
<dbReference type="SUPFAM" id="SSF54427">
    <property type="entry name" value="NTF2-like"/>
    <property type="match status" value="1"/>
</dbReference>
<evidence type="ECO:0000313" key="2">
    <source>
        <dbReference type="EMBL" id="PHN04899.1"/>
    </source>
</evidence>
<reference evidence="2 3" key="1">
    <citation type="submission" date="2017-10" db="EMBL/GenBank/DDBJ databases">
        <title>The draft genome sequence of Lewinella nigricans NBRC 102662.</title>
        <authorList>
            <person name="Wang K."/>
        </authorList>
    </citation>
    <scope>NUCLEOTIDE SEQUENCE [LARGE SCALE GENOMIC DNA]</scope>
    <source>
        <strain evidence="2 3">NBRC 102662</strain>
    </source>
</reference>
<dbReference type="Gene3D" id="3.10.450.50">
    <property type="match status" value="1"/>
</dbReference>
<dbReference type="InterPro" id="IPR037401">
    <property type="entry name" value="SnoaL-like"/>
</dbReference>
<protein>
    <submittedName>
        <fullName evidence="2">DNA-binding protein</fullName>
    </submittedName>
</protein>
<sequence>MVRLDQTDSARVEVAVDCGNSPKMQFLKDFNIAFARADIDALSAAVTEDIRWNMVGDQLIEGKAGFTAALREMSGEKPKAMSISKVVTHGKAGAVNGQLIMQNGKKYAFCDVYEFKSVKGDRIASIDSYVIELKP</sequence>
<feature type="domain" description="SnoaL-like" evidence="1">
    <location>
        <begin position="30"/>
        <end position="125"/>
    </location>
</feature>
<keyword evidence="2" id="KW-0238">DNA-binding</keyword>
<dbReference type="Pfam" id="PF12680">
    <property type="entry name" value="SnoaL_2"/>
    <property type="match status" value="1"/>
</dbReference>
<dbReference type="InterPro" id="IPR032710">
    <property type="entry name" value="NTF2-like_dom_sf"/>
</dbReference>
<evidence type="ECO:0000259" key="1">
    <source>
        <dbReference type="Pfam" id="PF12680"/>
    </source>
</evidence>
<dbReference type="OrthoDB" id="6692273at2"/>
<accession>A0A2D0N9T0</accession>
<dbReference type="GO" id="GO:0003677">
    <property type="term" value="F:DNA binding"/>
    <property type="evidence" value="ECO:0007669"/>
    <property type="project" value="UniProtKB-KW"/>
</dbReference>
<dbReference type="AlphaFoldDB" id="A0A2D0N9T0"/>
<name>A0A2D0N9T0_FLAN2</name>
<organism evidence="2 3">
    <name type="scientific">Flavilitoribacter nigricans (strain ATCC 23147 / DSM 23189 / NBRC 102662 / NCIMB 1420 / SS-2)</name>
    <name type="common">Lewinella nigricans</name>
    <dbReference type="NCBI Taxonomy" id="1122177"/>
    <lineage>
        <taxon>Bacteria</taxon>
        <taxon>Pseudomonadati</taxon>
        <taxon>Bacteroidota</taxon>
        <taxon>Saprospiria</taxon>
        <taxon>Saprospirales</taxon>
        <taxon>Lewinellaceae</taxon>
        <taxon>Flavilitoribacter</taxon>
    </lineage>
</organism>